<evidence type="ECO:0000313" key="2">
    <source>
        <dbReference type="EMBL" id="KJZ69245.1"/>
    </source>
</evidence>
<dbReference type="AlphaFoldDB" id="A0A0F7ZJ40"/>
<evidence type="ECO:0000313" key="3">
    <source>
        <dbReference type="Proteomes" id="UP000054481"/>
    </source>
</evidence>
<dbReference type="OrthoDB" id="4847173at2759"/>
<feature type="domain" description="DUF6570" evidence="1">
    <location>
        <begin position="46"/>
        <end position="189"/>
    </location>
</feature>
<gene>
    <name evidence="2" type="ORF">HIM_11368</name>
</gene>
<reference evidence="2 3" key="1">
    <citation type="journal article" date="2014" name="Genome Biol. Evol.">
        <title>Comparative genomics and transcriptomics analyses reveal divergent lifestyle features of nematode endoparasitic fungus Hirsutella minnesotensis.</title>
        <authorList>
            <person name="Lai Y."/>
            <person name="Liu K."/>
            <person name="Zhang X."/>
            <person name="Zhang X."/>
            <person name="Li K."/>
            <person name="Wang N."/>
            <person name="Shu C."/>
            <person name="Wu Y."/>
            <person name="Wang C."/>
            <person name="Bushley K.E."/>
            <person name="Xiang M."/>
            <person name="Liu X."/>
        </authorList>
    </citation>
    <scope>NUCLEOTIDE SEQUENCE [LARGE SCALE GENOMIC DNA]</scope>
    <source>
        <strain evidence="2 3">3608</strain>
    </source>
</reference>
<proteinExistence type="predicted"/>
<dbReference type="InterPro" id="IPR046700">
    <property type="entry name" value="DUF6570"/>
</dbReference>
<evidence type="ECO:0000259" key="1">
    <source>
        <dbReference type="Pfam" id="PF20209"/>
    </source>
</evidence>
<protein>
    <recommendedName>
        <fullName evidence="1">DUF6570 domain-containing protein</fullName>
    </recommendedName>
</protein>
<keyword evidence="3" id="KW-1185">Reference proteome</keyword>
<dbReference type="Pfam" id="PF20209">
    <property type="entry name" value="DUF6570"/>
    <property type="match status" value="1"/>
</dbReference>
<name>A0A0F7ZJ40_9HYPO</name>
<dbReference type="Proteomes" id="UP000054481">
    <property type="component" value="Unassembled WGS sequence"/>
</dbReference>
<sequence length="405" mass="44643">MRWRGRLSPSLLQATRIIQECDACLPPHEGARVDVCRECRVSLDSGRLPKACSVNNMAIGCEHRYPEELDDLSPVEERLIALHAPFGYITKFTVENKTRSGISYRKHVKGHIVVFPNKVDDLVATVLPHPLLQTVENIHVSWSGSRKPGSADVRHLLQVRKSRVAAALAWLQRNNPLYEDIAINQEEMDGWQYADGSSVPTVIMDRMRREEPSTVEKAQTDHIVPDTDRGLEENSFRSIDELVNSIEPTFVAESCDLDCTLSTEQTRPSPGDPATPVPDTAAIGQEADTVCETSASGMFPLDGPAAFADTDKLSFLADIVNANPDPRGNSAPCVMQVQTTGDRPFVRVERGADFADNLHEDFFPRTFPKLFPWGRGGPKSKCEGTQQIRISPVSCTGQTAAVAAR</sequence>
<accession>A0A0F7ZJ40</accession>
<dbReference type="EMBL" id="KQ030742">
    <property type="protein sequence ID" value="KJZ69245.1"/>
    <property type="molecule type" value="Genomic_DNA"/>
</dbReference>
<organism evidence="2 3">
    <name type="scientific">Hirsutella minnesotensis 3608</name>
    <dbReference type="NCBI Taxonomy" id="1043627"/>
    <lineage>
        <taxon>Eukaryota</taxon>
        <taxon>Fungi</taxon>
        <taxon>Dikarya</taxon>
        <taxon>Ascomycota</taxon>
        <taxon>Pezizomycotina</taxon>
        <taxon>Sordariomycetes</taxon>
        <taxon>Hypocreomycetidae</taxon>
        <taxon>Hypocreales</taxon>
        <taxon>Ophiocordycipitaceae</taxon>
        <taxon>Hirsutella</taxon>
    </lineage>
</organism>